<feature type="non-terminal residue" evidence="2">
    <location>
        <position position="1"/>
    </location>
</feature>
<name>A0ABT2HBF9_9MICO</name>
<gene>
    <name evidence="2" type="ORF">N1032_26215</name>
</gene>
<dbReference type="RefSeq" id="WP_259543570.1">
    <property type="nucleotide sequence ID" value="NZ_JANLCJ010000519.1"/>
</dbReference>
<keyword evidence="3" id="KW-1185">Reference proteome</keyword>
<sequence length="135" mass="15061">TVRRRPGSRAGVGNVPVKRTAPAGKPLKAEQPNKPAQQEPTKRKEYGYEADARNDKIISAALKAHNPNTPEPVRKVAREMSKGWDEDQLTSTIKAVGKAKRSLGKFENRSPGEGRYLDTLGYELDRIRKELRKGK</sequence>
<proteinExistence type="predicted"/>
<evidence type="ECO:0000313" key="3">
    <source>
        <dbReference type="Proteomes" id="UP001165586"/>
    </source>
</evidence>
<organism evidence="2 3">
    <name type="scientific">Herbiconiux daphne</name>
    <dbReference type="NCBI Taxonomy" id="2970914"/>
    <lineage>
        <taxon>Bacteria</taxon>
        <taxon>Bacillati</taxon>
        <taxon>Actinomycetota</taxon>
        <taxon>Actinomycetes</taxon>
        <taxon>Micrococcales</taxon>
        <taxon>Microbacteriaceae</taxon>
        <taxon>Herbiconiux</taxon>
    </lineage>
</organism>
<protein>
    <submittedName>
        <fullName evidence="2">Uncharacterized protein</fullName>
    </submittedName>
</protein>
<evidence type="ECO:0000313" key="2">
    <source>
        <dbReference type="EMBL" id="MCS5737228.1"/>
    </source>
</evidence>
<accession>A0ABT2HBF9</accession>
<feature type="region of interest" description="Disordered" evidence="1">
    <location>
        <begin position="1"/>
        <end position="48"/>
    </location>
</feature>
<comment type="caution">
    <text evidence="2">The sequence shown here is derived from an EMBL/GenBank/DDBJ whole genome shotgun (WGS) entry which is preliminary data.</text>
</comment>
<reference evidence="2" key="1">
    <citation type="submission" date="2022-08" db="EMBL/GenBank/DDBJ databases">
        <authorList>
            <person name="Deng Y."/>
            <person name="Han X.-F."/>
            <person name="Zhang Y.-Q."/>
        </authorList>
    </citation>
    <scope>NUCLEOTIDE SEQUENCE</scope>
    <source>
        <strain evidence="2">CPCC 203386</strain>
    </source>
</reference>
<evidence type="ECO:0000256" key="1">
    <source>
        <dbReference type="SAM" id="MobiDB-lite"/>
    </source>
</evidence>
<dbReference type="EMBL" id="JANLCJ010000519">
    <property type="protein sequence ID" value="MCS5737228.1"/>
    <property type="molecule type" value="Genomic_DNA"/>
</dbReference>
<dbReference type="Proteomes" id="UP001165586">
    <property type="component" value="Unassembled WGS sequence"/>
</dbReference>